<dbReference type="Proteomes" id="UP000011885">
    <property type="component" value="Unassembled WGS sequence"/>
</dbReference>
<reference evidence="1 2" key="1">
    <citation type="journal article" date="2013" name="Mar. Genomics">
        <title>Expression of sulfatases in Rhodopirellula baltica and the diversity of sulfatases in the genus Rhodopirellula.</title>
        <authorList>
            <person name="Wegner C.E."/>
            <person name="Richter-Heitmann T."/>
            <person name="Klindworth A."/>
            <person name="Klockow C."/>
            <person name="Richter M."/>
            <person name="Achstetter T."/>
            <person name="Glockner F.O."/>
            <person name="Harder J."/>
        </authorList>
    </citation>
    <scope>NUCLEOTIDE SEQUENCE [LARGE SCALE GENOMIC DNA]</scope>
    <source>
        <strain evidence="1 2">SM41</strain>
    </source>
</reference>
<dbReference type="PATRIC" id="fig|1263870.3.peg.1880"/>
<organism evidence="1 2">
    <name type="scientific">Rhodopirellula sallentina SM41</name>
    <dbReference type="NCBI Taxonomy" id="1263870"/>
    <lineage>
        <taxon>Bacteria</taxon>
        <taxon>Pseudomonadati</taxon>
        <taxon>Planctomycetota</taxon>
        <taxon>Planctomycetia</taxon>
        <taxon>Pirellulales</taxon>
        <taxon>Pirellulaceae</taxon>
        <taxon>Rhodopirellula</taxon>
    </lineage>
</organism>
<evidence type="ECO:0000313" key="1">
    <source>
        <dbReference type="EMBL" id="EMI56814.1"/>
    </source>
</evidence>
<proteinExistence type="predicted"/>
<dbReference type="EMBL" id="ANOH01000121">
    <property type="protein sequence ID" value="EMI56814.1"/>
    <property type="molecule type" value="Genomic_DNA"/>
</dbReference>
<comment type="caution">
    <text evidence="1">The sequence shown here is derived from an EMBL/GenBank/DDBJ whole genome shotgun (WGS) entry which is preliminary data.</text>
</comment>
<accession>M5U6C9</accession>
<keyword evidence="2" id="KW-1185">Reference proteome</keyword>
<gene>
    <name evidence="1" type="ORF">RSSM_01757</name>
</gene>
<evidence type="ECO:0000313" key="2">
    <source>
        <dbReference type="Proteomes" id="UP000011885"/>
    </source>
</evidence>
<name>M5U6C9_9BACT</name>
<protein>
    <submittedName>
        <fullName evidence="1">Uncharacterized protein</fullName>
    </submittedName>
</protein>
<dbReference type="AlphaFoldDB" id="M5U6C9"/>
<sequence length="57" mass="6709">MRRCDRCGDAYRSFEWIIALLPDRYPLLLRPVRLAIKSGEALQQMAQDKAFAKWIAR</sequence>